<dbReference type="PANTHER" id="PTHR43918">
    <property type="entry name" value="ACETYLCHOLINESTERASE"/>
    <property type="match status" value="1"/>
</dbReference>
<dbReference type="InterPro" id="IPR029058">
    <property type="entry name" value="AB_hydrolase_fold"/>
</dbReference>
<dbReference type="PANTHER" id="PTHR43918:SF4">
    <property type="entry name" value="CARBOXYLIC ESTER HYDROLASE"/>
    <property type="match status" value="1"/>
</dbReference>
<evidence type="ECO:0000313" key="6">
    <source>
        <dbReference type="Proteomes" id="UP000738349"/>
    </source>
</evidence>
<dbReference type="PROSITE" id="PS00941">
    <property type="entry name" value="CARBOXYLESTERASE_B_2"/>
    <property type="match status" value="1"/>
</dbReference>
<dbReference type="EMBL" id="JAGMUV010000017">
    <property type="protein sequence ID" value="KAH7130839.1"/>
    <property type="molecule type" value="Genomic_DNA"/>
</dbReference>
<comment type="similarity">
    <text evidence="1 3">Belongs to the type-B carboxylesterase/lipase family.</text>
</comment>
<gene>
    <name evidence="5" type="ORF">EDB81DRAFT_727778</name>
</gene>
<comment type="caution">
    <text evidence="5">The sequence shown here is derived from an EMBL/GenBank/DDBJ whole genome shotgun (WGS) entry which is preliminary data.</text>
</comment>
<dbReference type="AlphaFoldDB" id="A0A9P9E207"/>
<dbReference type="InterPro" id="IPR050654">
    <property type="entry name" value="AChE-related_enzymes"/>
</dbReference>
<dbReference type="InterPro" id="IPR019826">
    <property type="entry name" value="Carboxylesterase_B_AS"/>
</dbReference>
<dbReference type="OrthoDB" id="408631at2759"/>
<dbReference type="SUPFAM" id="SSF53474">
    <property type="entry name" value="alpha/beta-Hydrolases"/>
    <property type="match status" value="1"/>
</dbReference>
<protein>
    <recommendedName>
        <fullName evidence="3">Carboxylic ester hydrolase</fullName>
        <ecNumber evidence="3">3.1.1.-</ecNumber>
    </recommendedName>
</protein>
<dbReference type="InterPro" id="IPR019819">
    <property type="entry name" value="Carboxylesterase_B_CS"/>
</dbReference>
<dbReference type="Gene3D" id="3.40.50.1820">
    <property type="entry name" value="alpha/beta hydrolase"/>
    <property type="match status" value="1"/>
</dbReference>
<feature type="non-terminal residue" evidence="5">
    <location>
        <position position="558"/>
    </location>
</feature>
<evidence type="ECO:0000256" key="3">
    <source>
        <dbReference type="RuleBase" id="RU361235"/>
    </source>
</evidence>
<evidence type="ECO:0000256" key="2">
    <source>
        <dbReference type="ARBA" id="ARBA00022801"/>
    </source>
</evidence>
<accession>A0A9P9E207</accession>
<dbReference type="InterPro" id="IPR002018">
    <property type="entry name" value="CarbesteraseB"/>
</dbReference>
<proteinExistence type="inferred from homology"/>
<keyword evidence="6" id="KW-1185">Reference proteome</keyword>
<dbReference type="PROSITE" id="PS00122">
    <property type="entry name" value="CARBOXYLESTERASE_B_1"/>
    <property type="match status" value="1"/>
</dbReference>
<feature type="chain" id="PRO_5040541348" description="Carboxylic ester hydrolase" evidence="3">
    <location>
        <begin position="18"/>
        <end position="558"/>
    </location>
</feature>
<keyword evidence="2 3" id="KW-0378">Hydrolase</keyword>
<sequence>MLPSLMLFAALAPWVLGAAVNARVYSSNPTVELQNGTYYGIYSSTYKQDFFLGMPYARPPLGNLRFRHPQPLNTTWDEPRNATTYQTSCYGYPYPVGPLLGGSDDCLTINVVRPTGTDADAKLPVAFWIHGGGLVSGYNSDPISNLTFIVEESVKMGQPIIAASVNYRLHAWGFLWGAALEADKLGNLGFRDQRLAMQWVQENIPAFGGDPEKVTIWGQSGGARAVATHLTAFGGRDDKLFRAAVMQSGTGFPTDFGEIRPPQSTTWEEAYASLLSKTGCEGASDSLQCLREVPSHQLALIFADVRFPPFLDIVDGDFVQEPRVALLRKGKFVHVPVLTGTTIDDGDYFSQQGINTTEQWEDWLIAGGAGDATIEAISALYPDIPRLGLPSTYPGRPIGKDGSYGSMWKRAMAFGGDRAMQGPRRAWARAWTEAGVPVYSYRFDQVTGDRPAVQGVGHSAELKFVFGDSVGNLFPQGHQELKNLSHQMKRRWVSFFNRMEPNVGYGTGAVWPVYSLKEPENLIFDADKPSSTYAQADTFRVEQFEYLNKKLWKVGLEA</sequence>
<evidence type="ECO:0000313" key="5">
    <source>
        <dbReference type="EMBL" id="KAH7130839.1"/>
    </source>
</evidence>
<dbReference type="EC" id="3.1.1.-" evidence="3"/>
<feature type="domain" description="Carboxylesterase type B" evidence="4">
    <location>
        <begin position="28"/>
        <end position="525"/>
    </location>
</feature>
<keyword evidence="3" id="KW-0732">Signal</keyword>
<dbReference type="Pfam" id="PF00135">
    <property type="entry name" value="COesterase"/>
    <property type="match status" value="1"/>
</dbReference>
<feature type="signal peptide" evidence="3">
    <location>
        <begin position="1"/>
        <end position="17"/>
    </location>
</feature>
<evidence type="ECO:0000259" key="4">
    <source>
        <dbReference type="Pfam" id="PF00135"/>
    </source>
</evidence>
<dbReference type="Proteomes" id="UP000738349">
    <property type="component" value="Unassembled WGS sequence"/>
</dbReference>
<name>A0A9P9E207_9HYPO</name>
<organism evidence="5 6">
    <name type="scientific">Dactylonectria macrodidyma</name>
    <dbReference type="NCBI Taxonomy" id="307937"/>
    <lineage>
        <taxon>Eukaryota</taxon>
        <taxon>Fungi</taxon>
        <taxon>Dikarya</taxon>
        <taxon>Ascomycota</taxon>
        <taxon>Pezizomycotina</taxon>
        <taxon>Sordariomycetes</taxon>
        <taxon>Hypocreomycetidae</taxon>
        <taxon>Hypocreales</taxon>
        <taxon>Nectriaceae</taxon>
        <taxon>Dactylonectria</taxon>
    </lineage>
</organism>
<reference evidence="5" key="1">
    <citation type="journal article" date="2021" name="Nat. Commun.">
        <title>Genetic determinants of endophytism in the Arabidopsis root mycobiome.</title>
        <authorList>
            <person name="Mesny F."/>
            <person name="Miyauchi S."/>
            <person name="Thiergart T."/>
            <person name="Pickel B."/>
            <person name="Atanasova L."/>
            <person name="Karlsson M."/>
            <person name="Huettel B."/>
            <person name="Barry K.W."/>
            <person name="Haridas S."/>
            <person name="Chen C."/>
            <person name="Bauer D."/>
            <person name="Andreopoulos W."/>
            <person name="Pangilinan J."/>
            <person name="LaButti K."/>
            <person name="Riley R."/>
            <person name="Lipzen A."/>
            <person name="Clum A."/>
            <person name="Drula E."/>
            <person name="Henrissat B."/>
            <person name="Kohler A."/>
            <person name="Grigoriev I.V."/>
            <person name="Martin F.M."/>
            <person name="Hacquard S."/>
        </authorList>
    </citation>
    <scope>NUCLEOTIDE SEQUENCE</scope>
    <source>
        <strain evidence="5">MPI-CAGE-AT-0147</strain>
    </source>
</reference>
<dbReference type="GO" id="GO:0052689">
    <property type="term" value="F:carboxylic ester hydrolase activity"/>
    <property type="evidence" value="ECO:0007669"/>
    <property type="project" value="TreeGrafter"/>
</dbReference>
<evidence type="ECO:0000256" key="1">
    <source>
        <dbReference type="ARBA" id="ARBA00005964"/>
    </source>
</evidence>